<sequence>MRFINNLCPPALLYALYVAIQLGLDAADLAWVTFGVKAVFGVATVFVLDLLCRLNLGVISWVFIATPFVMTALATSIAMGLQIDRTIMSSL</sequence>
<proteinExistence type="predicted"/>
<feature type="transmembrane region" description="Helical" evidence="1">
    <location>
        <begin position="7"/>
        <end position="24"/>
    </location>
</feature>
<dbReference type="AlphaFoldDB" id="A0A6C0HL77"/>
<dbReference type="EMBL" id="MN739977">
    <property type="protein sequence ID" value="QHT81120.1"/>
    <property type="molecule type" value="Genomic_DNA"/>
</dbReference>
<keyword evidence="1" id="KW-0472">Membrane</keyword>
<accession>A0A6C0HL77</accession>
<keyword evidence="1" id="KW-1133">Transmembrane helix</keyword>
<evidence type="ECO:0000313" key="2">
    <source>
        <dbReference type="EMBL" id="QHT81120.1"/>
    </source>
</evidence>
<feature type="transmembrane region" description="Helical" evidence="1">
    <location>
        <begin position="30"/>
        <end position="51"/>
    </location>
</feature>
<reference evidence="2" key="1">
    <citation type="journal article" date="2020" name="Nature">
        <title>Giant virus diversity and host interactions through global metagenomics.</title>
        <authorList>
            <person name="Schulz F."/>
            <person name="Roux S."/>
            <person name="Paez-Espino D."/>
            <person name="Jungbluth S."/>
            <person name="Walsh D.A."/>
            <person name="Denef V.J."/>
            <person name="McMahon K.D."/>
            <person name="Konstantinidis K.T."/>
            <person name="Eloe-Fadrosh E.A."/>
            <person name="Kyrpides N.C."/>
            <person name="Woyke T."/>
        </authorList>
    </citation>
    <scope>NUCLEOTIDE SEQUENCE</scope>
    <source>
        <strain evidence="2">GVMAG-M-3300023184-135</strain>
    </source>
</reference>
<feature type="transmembrane region" description="Helical" evidence="1">
    <location>
        <begin position="58"/>
        <end position="81"/>
    </location>
</feature>
<keyword evidence="1" id="KW-0812">Transmembrane</keyword>
<protein>
    <recommendedName>
        <fullName evidence="3">Holin</fullName>
    </recommendedName>
</protein>
<evidence type="ECO:0008006" key="3">
    <source>
        <dbReference type="Google" id="ProtNLM"/>
    </source>
</evidence>
<name>A0A6C0HL77_9ZZZZ</name>
<organism evidence="2">
    <name type="scientific">viral metagenome</name>
    <dbReference type="NCBI Taxonomy" id="1070528"/>
    <lineage>
        <taxon>unclassified sequences</taxon>
        <taxon>metagenomes</taxon>
        <taxon>organismal metagenomes</taxon>
    </lineage>
</organism>
<evidence type="ECO:0000256" key="1">
    <source>
        <dbReference type="SAM" id="Phobius"/>
    </source>
</evidence>